<feature type="region of interest" description="Disordered" evidence="16">
    <location>
        <begin position="60"/>
        <end position="81"/>
    </location>
</feature>
<proteinExistence type="inferred from homology"/>
<keyword evidence="9" id="KW-0406">Ion transport</keyword>
<dbReference type="InterPro" id="IPR000531">
    <property type="entry name" value="Beta-barrel_TonB"/>
</dbReference>
<dbReference type="Gene3D" id="2.40.170.20">
    <property type="entry name" value="TonB-dependent receptor, beta-barrel domain"/>
    <property type="match status" value="1"/>
</dbReference>
<keyword evidence="3 14" id="KW-0813">Transport</keyword>
<evidence type="ECO:0000256" key="4">
    <source>
        <dbReference type="ARBA" id="ARBA00022452"/>
    </source>
</evidence>
<dbReference type="CDD" id="cd01347">
    <property type="entry name" value="ligand_gated_channel"/>
    <property type="match status" value="1"/>
</dbReference>
<reference evidence="19 20" key="1">
    <citation type="submission" date="2019-05" db="EMBL/GenBank/DDBJ databases">
        <title>Whole genome sequence analysis of Cupriavidus campinensis S14E4C strain.</title>
        <authorList>
            <person name="Abbaszade G."/>
            <person name="Szabo A."/>
            <person name="Toumi M."/>
            <person name="Toth E."/>
        </authorList>
    </citation>
    <scope>NUCLEOTIDE SEQUENCE [LARGE SCALE GENOMIC DNA]</scope>
    <source>
        <strain evidence="19 20">S14E4C</strain>
    </source>
</reference>
<keyword evidence="10 15" id="KW-0798">TonB box</keyword>
<feature type="domain" description="TonB-dependent receptor-like beta-barrel" evidence="17">
    <location>
        <begin position="276"/>
        <end position="736"/>
    </location>
</feature>
<evidence type="ECO:0000313" key="19">
    <source>
        <dbReference type="EMBL" id="TSP11162.1"/>
    </source>
</evidence>
<feature type="domain" description="TonB-dependent receptor plug" evidence="18">
    <location>
        <begin position="79"/>
        <end position="178"/>
    </location>
</feature>
<comment type="similarity">
    <text evidence="2 14 15">Belongs to the TonB-dependent receptor family.</text>
</comment>
<dbReference type="Proteomes" id="UP000318943">
    <property type="component" value="Unassembled WGS sequence"/>
</dbReference>
<dbReference type="InterPro" id="IPR036942">
    <property type="entry name" value="Beta-barrel_TonB_sf"/>
</dbReference>
<dbReference type="PANTHER" id="PTHR32552">
    <property type="entry name" value="FERRICHROME IRON RECEPTOR-RELATED"/>
    <property type="match status" value="1"/>
</dbReference>
<dbReference type="RefSeq" id="WP_144199781.1">
    <property type="nucleotide sequence ID" value="NZ_CAJPVH010000102.1"/>
</dbReference>
<keyword evidence="7" id="KW-0732">Signal</keyword>
<dbReference type="NCBIfam" id="TIGR01783">
    <property type="entry name" value="TonB-siderophor"/>
    <property type="match status" value="1"/>
</dbReference>
<dbReference type="Gene3D" id="2.170.130.10">
    <property type="entry name" value="TonB-dependent receptor, plug domain"/>
    <property type="match status" value="1"/>
</dbReference>
<keyword evidence="5" id="KW-0410">Iron transport</keyword>
<evidence type="ECO:0000256" key="12">
    <source>
        <dbReference type="ARBA" id="ARBA00023170"/>
    </source>
</evidence>
<protein>
    <submittedName>
        <fullName evidence="19">TonB-dependent siderophore receptor</fullName>
    </submittedName>
</protein>
<keyword evidence="8" id="KW-0408">Iron</keyword>
<evidence type="ECO:0000256" key="14">
    <source>
        <dbReference type="PROSITE-ProRule" id="PRU01360"/>
    </source>
</evidence>
<comment type="subcellular location">
    <subcellularLocation>
        <location evidence="1 14">Cell outer membrane</location>
        <topology evidence="1 14">Multi-pass membrane protein</topology>
    </subcellularLocation>
</comment>
<dbReference type="Pfam" id="PF00593">
    <property type="entry name" value="TonB_dep_Rec_b-barrel"/>
    <property type="match status" value="1"/>
</dbReference>
<dbReference type="EMBL" id="VCIZ01000011">
    <property type="protein sequence ID" value="TSP11162.1"/>
    <property type="molecule type" value="Genomic_DNA"/>
</dbReference>
<evidence type="ECO:0000256" key="2">
    <source>
        <dbReference type="ARBA" id="ARBA00009810"/>
    </source>
</evidence>
<keyword evidence="13 14" id="KW-0998">Cell outer membrane</keyword>
<evidence type="ECO:0000256" key="9">
    <source>
        <dbReference type="ARBA" id="ARBA00023065"/>
    </source>
</evidence>
<evidence type="ECO:0000313" key="20">
    <source>
        <dbReference type="Proteomes" id="UP000318943"/>
    </source>
</evidence>
<dbReference type="SUPFAM" id="SSF56935">
    <property type="entry name" value="Porins"/>
    <property type="match status" value="1"/>
</dbReference>
<organism evidence="19 20">
    <name type="scientific">Cupriavidus campinensis</name>
    <dbReference type="NCBI Taxonomy" id="151783"/>
    <lineage>
        <taxon>Bacteria</taxon>
        <taxon>Pseudomonadati</taxon>
        <taxon>Pseudomonadota</taxon>
        <taxon>Betaproteobacteria</taxon>
        <taxon>Burkholderiales</taxon>
        <taxon>Burkholderiaceae</taxon>
        <taxon>Cupriavidus</taxon>
    </lineage>
</organism>
<accession>A0ABY3EJN4</accession>
<evidence type="ECO:0000256" key="6">
    <source>
        <dbReference type="ARBA" id="ARBA00022692"/>
    </source>
</evidence>
<feature type="region of interest" description="Disordered" evidence="16">
    <location>
        <begin position="281"/>
        <end position="300"/>
    </location>
</feature>
<dbReference type="PROSITE" id="PS52016">
    <property type="entry name" value="TONB_DEPENDENT_REC_3"/>
    <property type="match status" value="1"/>
</dbReference>
<comment type="caution">
    <text evidence="19">The sequence shown here is derived from an EMBL/GenBank/DDBJ whole genome shotgun (WGS) entry which is preliminary data.</text>
</comment>
<dbReference type="Pfam" id="PF07715">
    <property type="entry name" value="Plug"/>
    <property type="match status" value="1"/>
</dbReference>
<name>A0ABY3EJN4_9BURK</name>
<evidence type="ECO:0000256" key="7">
    <source>
        <dbReference type="ARBA" id="ARBA00022729"/>
    </source>
</evidence>
<keyword evidence="12 19" id="KW-0675">Receptor</keyword>
<gene>
    <name evidence="19" type="ORF">FGG12_18165</name>
</gene>
<dbReference type="PANTHER" id="PTHR32552:SF89">
    <property type="entry name" value="CATECHOLATE SIDEROPHORE RECEPTOR FIU"/>
    <property type="match status" value="1"/>
</dbReference>
<evidence type="ECO:0000256" key="10">
    <source>
        <dbReference type="ARBA" id="ARBA00023077"/>
    </source>
</evidence>
<evidence type="ECO:0000259" key="17">
    <source>
        <dbReference type="Pfam" id="PF00593"/>
    </source>
</evidence>
<evidence type="ECO:0000256" key="1">
    <source>
        <dbReference type="ARBA" id="ARBA00004571"/>
    </source>
</evidence>
<keyword evidence="4 14" id="KW-1134">Transmembrane beta strand</keyword>
<keyword evidence="6 14" id="KW-0812">Transmembrane</keyword>
<dbReference type="InterPro" id="IPR039426">
    <property type="entry name" value="TonB-dep_rcpt-like"/>
</dbReference>
<evidence type="ECO:0000256" key="16">
    <source>
        <dbReference type="SAM" id="MobiDB-lite"/>
    </source>
</evidence>
<evidence type="ECO:0000256" key="15">
    <source>
        <dbReference type="RuleBase" id="RU003357"/>
    </source>
</evidence>
<evidence type="ECO:0000256" key="11">
    <source>
        <dbReference type="ARBA" id="ARBA00023136"/>
    </source>
</evidence>
<dbReference type="InterPro" id="IPR010105">
    <property type="entry name" value="TonB_sidphr_rcpt"/>
</dbReference>
<keyword evidence="11 14" id="KW-0472">Membrane</keyword>
<evidence type="ECO:0000259" key="18">
    <source>
        <dbReference type="Pfam" id="PF07715"/>
    </source>
</evidence>
<sequence length="767" mass="82713">MQVSRVVAGSATLTQSDEAAEGRGGASLPRLTQAVGAALAAAPVAALAQVELPPVTVSEERHGGFRAASTGSPKDPEALRDTARSVSVIPQEVIRTTAATSLTEVLRTVPGITFGAGEGGNPIGDRPFIRGYDAQASTFLDGFRDIGAQSREMFNVESVQVNKGPAGAYDGRGGAGGTINIQSKTPRLEHFAEGALGVGNAEYVRATVDGNWRVGEHAAVRLNAMSHSSDIPGRDAARMSRWGVAPSVAIGLGTATRVTASWYHLQSDDQPDVGIPYNNASHTARKDGLPRVRPTGDGRPLDVPRDTYYGLLNRDFQKQQNDTGTLRIEHDFSPALKLRNQTRLSRTEQDFIWTQPDSNLGNTYYNLLWRRANTRVGTVDTVANQTDLSGSFRTGAIGHKYVAGVEFSEEKANWDTYKVDTGDRRCAKGAGAASGYNCTTVFDPDPADPWAGTIQRNHRPTDVRTRTLSAYLFDSAEITPQWLLNAGLRLDRYDTTLTQAPNASGVRNQFSRQDTLLNYQLGAVYKPVTWGSVYASFGTSSTPAGSFLGQGAEINALAPDAAGNRGDQLAPEKSRAVELGTKWDVLGEKLALTGAVFRIDTDNTRIIEQDGSARMAGERRVDGVELGFAGNVTARWAVFGGYTHQKARLRRNGGKGAANGATDGNVFPNTPADSFTLWTTYEVLPGLIFGGGANYMSKVWGNEANTKWVPAYWRFDAMAAYRLSKFASVQLNLQNLTDKAYYAQAHRNHYATMAPGRAATLTLTLRY</sequence>
<dbReference type="InterPro" id="IPR012910">
    <property type="entry name" value="Plug_dom"/>
</dbReference>
<dbReference type="InterPro" id="IPR037066">
    <property type="entry name" value="Plug_dom_sf"/>
</dbReference>
<evidence type="ECO:0000256" key="3">
    <source>
        <dbReference type="ARBA" id="ARBA00022448"/>
    </source>
</evidence>
<evidence type="ECO:0000256" key="13">
    <source>
        <dbReference type="ARBA" id="ARBA00023237"/>
    </source>
</evidence>
<evidence type="ECO:0000256" key="8">
    <source>
        <dbReference type="ARBA" id="ARBA00023004"/>
    </source>
</evidence>
<feature type="compositionally biased region" description="Basic and acidic residues" evidence="16">
    <location>
        <begin position="284"/>
        <end position="300"/>
    </location>
</feature>
<evidence type="ECO:0000256" key="5">
    <source>
        <dbReference type="ARBA" id="ARBA00022496"/>
    </source>
</evidence>
<keyword evidence="20" id="KW-1185">Reference proteome</keyword>